<keyword evidence="2" id="KW-1185">Reference proteome</keyword>
<dbReference type="AlphaFoldDB" id="A0A9D4BLG7"/>
<name>A0A9D4BLG7_DREPO</name>
<comment type="caution">
    <text evidence="1">The sequence shown here is derived from an EMBL/GenBank/DDBJ whole genome shotgun (WGS) entry which is preliminary data.</text>
</comment>
<dbReference type="Proteomes" id="UP000828390">
    <property type="component" value="Unassembled WGS sequence"/>
</dbReference>
<gene>
    <name evidence="1" type="ORF">DPMN_067590</name>
</gene>
<sequence length="53" mass="5741">MLQEKGDDSRAIVFVKARATCQALAAFLDKDLQAFGIRARPLFGKQSKGADEG</sequence>
<dbReference type="Gene3D" id="3.40.50.300">
    <property type="entry name" value="P-loop containing nucleotide triphosphate hydrolases"/>
    <property type="match status" value="1"/>
</dbReference>
<protein>
    <submittedName>
        <fullName evidence="1">Uncharacterized protein</fullName>
    </submittedName>
</protein>
<proteinExistence type="predicted"/>
<accession>A0A9D4BLG7</accession>
<dbReference type="EMBL" id="JAIWYP010000014">
    <property type="protein sequence ID" value="KAH3708151.1"/>
    <property type="molecule type" value="Genomic_DNA"/>
</dbReference>
<dbReference type="InterPro" id="IPR027417">
    <property type="entry name" value="P-loop_NTPase"/>
</dbReference>
<reference evidence="1" key="2">
    <citation type="submission" date="2020-11" db="EMBL/GenBank/DDBJ databases">
        <authorList>
            <person name="McCartney M.A."/>
            <person name="Auch B."/>
            <person name="Kono T."/>
            <person name="Mallez S."/>
            <person name="Becker A."/>
            <person name="Gohl D.M."/>
            <person name="Silverstein K.A.T."/>
            <person name="Koren S."/>
            <person name="Bechman K.B."/>
            <person name="Herman A."/>
            <person name="Abrahante J.E."/>
            <person name="Garbe J."/>
        </authorList>
    </citation>
    <scope>NUCLEOTIDE SEQUENCE</scope>
    <source>
        <strain evidence="1">Duluth1</strain>
        <tissue evidence="1">Whole animal</tissue>
    </source>
</reference>
<reference evidence="1" key="1">
    <citation type="journal article" date="2019" name="bioRxiv">
        <title>The Genome of the Zebra Mussel, Dreissena polymorpha: A Resource for Invasive Species Research.</title>
        <authorList>
            <person name="McCartney M.A."/>
            <person name="Auch B."/>
            <person name="Kono T."/>
            <person name="Mallez S."/>
            <person name="Zhang Y."/>
            <person name="Obille A."/>
            <person name="Becker A."/>
            <person name="Abrahante J.E."/>
            <person name="Garbe J."/>
            <person name="Badalamenti J.P."/>
            <person name="Herman A."/>
            <person name="Mangelson H."/>
            <person name="Liachko I."/>
            <person name="Sullivan S."/>
            <person name="Sone E.D."/>
            <person name="Koren S."/>
            <person name="Silverstein K.A.T."/>
            <person name="Beckman K.B."/>
            <person name="Gohl D.M."/>
        </authorList>
    </citation>
    <scope>NUCLEOTIDE SEQUENCE</scope>
    <source>
        <strain evidence="1">Duluth1</strain>
        <tissue evidence="1">Whole animal</tissue>
    </source>
</reference>
<organism evidence="1 2">
    <name type="scientific">Dreissena polymorpha</name>
    <name type="common">Zebra mussel</name>
    <name type="synonym">Mytilus polymorpha</name>
    <dbReference type="NCBI Taxonomy" id="45954"/>
    <lineage>
        <taxon>Eukaryota</taxon>
        <taxon>Metazoa</taxon>
        <taxon>Spiralia</taxon>
        <taxon>Lophotrochozoa</taxon>
        <taxon>Mollusca</taxon>
        <taxon>Bivalvia</taxon>
        <taxon>Autobranchia</taxon>
        <taxon>Heteroconchia</taxon>
        <taxon>Euheterodonta</taxon>
        <taxon>Imparidentia</taxon>
        <taxon>Neoheterodontei</taxon>
        <taxon>Myida</taxon>
        <taxon>Dreissenoidea</taxon>
        <taxon>Dreissenidae</taxon>
        <taxon>Dreissena</taxon>
    </lineage>
</organism>
<evidence type="ECO:0000313" key="2">
    <source>
        <dbReference type="Proteomes" id="UP000828390"/>
    </source>
</evidence>
<evidence type="ECO:0000313" key="1">
    <source>
        <dbReference type="EMBL" id="KAH3708151.1"/>
    </source>
</evidence>